<dbReference type="OrthoDB" id="46988at2759"/>
<comment type="subcellular location">
    <subcellularLocation>
        <location evidence="14">Endoplasmic reticulum membrane</location>
        <topology evidence="14">Multi-pass membrane protein</topology>
    </subcellularLocation>
    <subcellularLocation>
        <location evidence="1">Membrane</location>
        <topology evidence="1">Multi-pass membrane protein</topology>
    </subcellularLocation>
</comment>
<evidence type="ECO:0000256" key="9">
    <source>
        <dbReference type="ARBA" id="ARBA00023098"/>
    </source>
</evidence>
<comment type="pathway">
    <text evidence="2 14">Lipid metabolism; fatty acid biosynthesis.</text>
</comment>
<dbReference type="STRING" id="1157962.A0A250X301"/>
<dbReference type="InterPro" id="IPR007482">
    <property type="entry name" value="Tyr_Pase-like_PTPLA"/>
</dbReference>
<keyword evidence="10 14" id="KW-0472">Membrane</keyword>
<evidence type="ECO:0000313" key="15">
    <source>
        <dbReference type="EMBL" id="GAX77448.1"/>
    </source>
</evidence>
<dbReference type="PANTHER" id="PTHR11035">
    <property type="entry name" value="VERY-LONG-CHAIN (3R)-3-HYDROXYACYL-COA DEHYDRATASE"/>
    <property type="match status" value="1"/>
</dbReference>
<evidence type="ECO:0000256" key="1">
    <source>
        <dbReference type="ARBA" id="ARBA00004141"/>
    </source>
</evidence>
<dbReference type="EMBL" id="BEGY01000025">
    <property type="protein sequence ID" value="GAX77448.1"/>
    <property type="molecule type" value="Genomic_DNA"/>
</dbReference>
<dbReference type="AlphaFoldDB" id="A0A250X301"/>
<dbReference type="Pfam" id="PF04387">
    <property type="entry name" value="PTPLA"/>
    <property type="match status" value="1"/>
</dbReference>
<keyword evidence="7 14" id="KW-0276">Fatty acid metabolism</keyword>
<evidence type="ECO:0000256" key="10">
    <source>
        <dbReference type="ARBA" id="ARBA00023136"/>
    </source>
</evidence>
<sequence>MDSLERAYLVGFNSILFLAWALVLAITVDVAYRQEGDGALLFRAVELPLMVAQTAAIMEVIHSAVGLIRSPVSITAMQVASRLWLVWGILVPVQGSILVDSVHLGQLAGLKFELNLLTLLLAWSCSELVRYGFFALKALGPVPYISLWLRYSAFIVMYPVGVASELTMVWLALPEIKASGMLRYSMPNAINFGFNYYSICILISLTYIPGLPLLYTYMLKQRNKMLGGSRGTALAQRKEL</sequence>
<feature type="transmembrane region" description="Helical" evidence="14">
    <location>
        <begin position="151"/>
        <end position="173"/>
    </location>
</feature>
<comment type="catalytic activity">
    <reaction evidence="13 14">
        <text>a very-long-chain (3R)-3-hydroxyacyl-CoA = a very-long-chain (2E)-enoyl-CoA + H2O</text>
        <dbReference type="Rhea" id="RHEA:45812"/>
        <dbReference type="ChEBI" id="CHEBI:15377"/>
        <dbReference type="ChEBI" id="CHEBI:83728"/>
        <dbReference type="ChEBI" id="CHEBI:85440"/>
        <dbReference type="EC" id="4.2.1.134"/>
    </reaction>
</comment>
<name>A0A250X301_9CHLO</name>
<feature type="transmembrane region" description="Helical" evidence="14">
    <location>
        <begin position="80"/>
        <end position="99"/>
    </location>
</feature>
<evidence type="ECO:0000256" key="12">
    <source>
        <dbReference type="ARBA" id="ARBA00023239"/>
    </source>
</evidence>
<comment type="similarity">
    <text evidence="3 14">Belongs to the very long-chain fatty acids dehydratase HACD family.</text>
</comment>
<evidence type="ECO:0000256" key="4">
    <source>
        <dbReference type="ARBA" id="ARBA00013122"/>
    </source>
</evidence>
<feature type="transmembrane region" description="Helical" evidence="14">
    <location>
        <begin position="47"/>
        <end position="68"/>
    </location>
</feature>
<evidence type="ECO:0000256" key="6">
    <source>
        <dbReference type="ARBA" id="ARBA00022692"/>
    </source>
</evidence>
<dbReference type="GO" id="GO:0030497">
    <property type="term" value="P:fatty acid elongation"/>
    <property type="evidence" value="ECO:0007669"/>
    <property type="project" value="TreeGrafter"/>
</dbReference>
<dbReference type="PANTHER" id="PTHR11035:SF3">
    <property type="entry name" value="VERY-LONG-CHAIN (3R)-3-HYDROXYACYL-COA DEHYDRATASE"/>
    <property type="match status" value="1"/>
</dbReference>
<dbReference type="GO" id="GO:0102158">
    <property type="term" value="F:very-long-chain (3R)-3-hydroxyacyl-CoA dehydratase activity"/>
    <property type="evidence" value="ECO:0007669"/>
    <property type="project" value="UniProtKB-EC"/>
</dbReference>
<dbReference type="Proteomes" id="UP000232323">
    <property type="component" value="Unassembled WGS sequence"/>
</dbReference>
<keyword evidence="9 14" id="KW-0443">Lipid metabolism</keyword>
<dbReference type="GO" id="GO:0030148">
    <property type="term" value="P:sphingolipid biosynthetic process"/>
    <property type="evidence" value="ECO:0007669"/>
    <property type="project" value="TreeGrafter"/>
</dbReference>
<comment type="function">
    <text evidence="14">Catalyzes the third of the four reactions of the long-chain fatty acids elongation cycle. This endoplasmic reticulum-bound enzymatic process, allows the addition of two carbons to the chain of long- and very long-chain fatty acids/VLCFAs per cycle. This enzyme catalyzes the dehydration of the 3-hydroxyacyl-CoA intermediate into trans-2,3-enoyl-CoA, within each cycle of fatty acid elongation. Thereby, it participates to the production of VLCFAs of different chain lengths that are involved in multiple biological processes as precursors of membrane lipids and lipid mediators.</text>
</comment>
<feature type="transmembrane region" description="Helical" evidence="14">
    <location>
        <begin position="119"/>
        <end position="139"/>
    </location>
</feature>
<evidence type="ECO:0000256" key="14">
    <source>
        <dbReference type="RuleBase" id="RU363109"/>
    </source>
</evidence>
<keyword evidence="16" id="KW-1185">Reference proteome</keyword>
<comment type="caution">
    <text evidence="15">The sequence shown here is derived from an EMBL/GenBank/DDBJ whole genome shotgun (WGS) entry which is preliminary data.</text>
</comment>
<evidence type="ECO:0000256" key="13">
    <source>
        <dbReference type="ARBA" id="ARBA00036671"/>
    </source>
</evidence>
<evidence type="ECO:0000256" key="2">
    <source>
        <dbReference type="ARBA" id="ARBA00005194"/>
    </source>
</evidence>
<evidence type="ECO:0000256" key="5">
    <source>
        <dbReference type="ARBA" id="ARBA00022516"/>
    </source>
</evidence>
<evidence type="ECO:0000313" key="16">
    <source>
        <dbReference type="Proteomes" id="UP000232323"/>
    </source>
</evidence>
<evidence type="ECO:0000256" key="7">
    <source>
        <dbReference type="ARBA" id="ARBA00022832"/>
    </source>
</evidence>
<keyword evidence="6 14" id="KW-0812">Transmembrane</keyword>
<accession>A0A250X301</accession>
<protein>
    <recommendedName>
        <fullName evidence="4 14">Very-long-chain (3R)-3-hydroxyacyl-CoA dehydratase</fullName>
        <ecNumber evidence="4 14">4.2.1.134</ecNumber>
    </recommendedName>
</protein>
<organism evidence="15 16">
    <name type="scientific">Chlamydomonas eustigma</name>
    <dbReference type="NCBI Taxonomy" id="1157962"/>
    <lineage>
        <taxon>Eukaryota</taxon>
        <taxon>Viridiplantae</taxon>
        <taxon>Chlorophyta</taxon>
        <taxon>core chlorophytes</taxon>
        <taxon>Chlorophyceae</taxon>
        <taxon>CS clade</taxon>
        <taxon>Chlamydomonadales</taxon>
        <taxon>Chlamydomonadaceae</taxon>
        <taxon>Chlamydomonas</taxon>
    </lineage>
</organism>
<dbReference type="UniPathway" id="UPA00094"/>
<keyword evidence="11 14" id="KW-0275">Fatty acid biosynthesis</keyword>
<keyword evidence="5 14" id="KW-0444">Lipid biosynthesis</keyword>
<feature type="transmembrane region" description="Helical" evidence="14">
    <location>
        <begin position="193"/>
        <end position="215"/>
    </location>
</feature>
<keyword evidence="8 14" id="KW-1133">Transmembrane helix</keyword>
<dbReference type="GO" id="GO:0042761">
    <property type="term" value="P:very long-chain fatty acid biosynthetic process"/>
    <property type="evidence" value="ECO:0007669"/>
    <property type="project" value="TreeGrafter"/>
</dbReference>
<reference evidence="15 16" key="1">
    <citation type="submission" date="2017-08" db="EMBL/GenBank/DDBJ databases">
        <title>Acidophilic green algal genome provides insights into adaptation to an acidic environment.</title>
        <authorList>
            <person name="Hirooka S."/>
            <person name="Hirose Y."/>
            <person name="Kanesaki Y."/>
            <person name="Higuchi S."/>
            <person name="Fujiwara T."/>
            <person name="Onuma R."/>
            <person name="Era A."/>
            <person name="Ohbayashi R."/>
            <person name="Uzuka A."/>
            <person name="Nozaki H."/>
            <person name="Yoshikawa H."/>
            <person name="Miyagishima S.Y."/>
        </authorList>
    </citation>
    <scope>NUCLEOTIDE SEQUENCE [LARGE SCALE GENOMIC DNA]</scope>
    <source>
        <strain evidence="15 16">NIES-2499</strain>
    </source>
</reference>
<evidence type="ECO:0000256" key="8">
    <source>
        <dbReference type="ARBA" id="ARBA00022989"/>
    </source>
</evidence>
<dbReference type="GO" id="GO:0005789">
    <property type="term" value="C:endoplasmic reticulum membrane"/>
    <property type="evidence" value="ECO:0007669"/>
    <property type="project" value="UniProtKB-SubCell"/>
</dbReference>
<proteinExistence type="inferred from homology"/>
<gene>
    <name evidence="15" type="ORF">CEUSTIGMA_g4893.t1</name>
</gene>
<evidence type="ECO:0000256" key="3">
    <source>
        <dbReference type="ARBA" id="ARBA00007811"/>
    </source>
</evidence>
<keyword evidence="12 14" id="KW-0456">Lyase</keyword>
<dbReference type="EC" id="4.2.1.134" evidence="4 14"/>
<keyword evidence="14" id="KW-0256">Endoplasmic reticulum</keyword>
<evidence type="ECO:0000256" key="11">
    <source>
        <dbReference type="ARBA" id="ARBA00023160"/>
    </source>
</evidence>
<feature type="transmembrane region" description="Helical" evidence="14">
    <location>
        <begin position="7"/>
        <end position="27"/>
    </location>
</feature>